<evidence type="ECO:0000259" key="1">
    <source>
        <dbReference type="PROSITE" id="PS50172"/>
    </source>
</evidence>
<dbReference type="InterPro" id="IPR001357">
    <property type="entry name" value="BRCT_dom"/>
</dbReference>
<keyword evidence="3" id="KW-1185">Reference proteome</keyword>
<proteinExistence type="predicted"/>
<dbReference type="CDD" id="cd17748">
    <property type="entry name" value="BRCT_DNA_ligase_like"/>
    <property type="match status" value="1"/>
</dbReference>
<accession>A0AAW9QKP6</accession>
<comment type="caution">
    <text evidence="2">The sequence shown here is derived from an EMBL/GenBank/DDBJ whole genome shotgun (WGS) entry which is preliminary data.</text>
</comment>
<dbReference type="AlphaFoldDB" id="A0AAW9QKP6"/>
<protein>
    <submittedName>
        <fullName evidence="2">BRCT domain-containing protein</fullName>
    </submittedName>
</protein>
<dbReference type="EMBL" id="JBAFSM010000018">
    <property type="protein sequence ID" value="MEG3437668.1"/>
    <property type="molecule type" value="Genomic_DNA"/>
</dbReference>
<dbReference type="Gene3D" id="3.40.50.10190">
    <property type="entry name" value="BRCT domain"/>
    <property type="match status" value="1"/>
</dbReference>
<evidence type="ECO:0000313" key="3">
    <source>
        <dbReference type="Proteomes" id="UP001328733"/>
    </source>
</evidence>
<evidence type="ECO:0000313" key="2">
    <source>
        <dbReference type="EMBL" id="MEG3437668.1"/>
    </source>
</evidence>
<feature type="domain" description="BRCT" evidence="1">
    <location>
        <begin position="81"/>
        <end position="169"/>
    </location>
</feature>
<reference evidence="2 3" key="1">
    <citation type="submission" date="2024-01" db="EMBL/GenBank/DDBJ databases">
        <title>Genomic insights into the taxonomy and metabolism of the cyanobacterium Pannus brasiliensis CCIBt3594.</title>
        <authorList>
            <person name="Machado M."/>
            <person name="Botero N.B."/>
            <person name="Andreote A.P.D."/>
            <person name="Feitosa A.M.T."/>
            <person name="Popin R."/>
            <person name="Sivonen K."/>
            <person name="Fiore M.F."/>
        </authorList>
    </citation>
    <scope>NUCLEOTIDE SEQUENCE [LARGE SCALE GENOMIC DNA]</scope>
    <source>
        <strain evidence="2 3">CCIBt3594</strain>
    </source>
</reference>
<name>A0AAW9QKP6_9CHRO</name>
<dbReference type="Proteomes" id="UP001328733">
    <property type="component" value="Unassembled WGS sequence"/>
</dbReference>
<sequence>MPKAKKQPENEAKEAKTEEFNKKDILDLAAEQCKYFMESLESGDIVRGNEILKTLKVLLDAGINEIDKTELFDRVSIEHVGKLFCLTGDFSFGSRRDSEAAVTNSGGVLEKNVTTRLDYLIVGTKDNPDWKHANFGRKIEKAIELREKTGKPLIISESDWIESIKSEGR</sequence>
<organism evidence="2 3">
    <name type="scientific">Pannus brasiliensis CCIBt3594</name>
    <dbReference type="NCBI Taxonomy" id="1427578"/>
    <lineage>
        <taxon>Bacteria</taxon>
        <taxon>Bacillati</taxon>
        <taxon>Cyanobacteriota</taxon>
        <taxon>Cyanophyceae</taxon>
        <taxon>Oscillatoriophycideae</taxon>
        <taxon>Chroococcales</taxon>
        <taxon>Microcystaceae</taxon>
        <taxon>Pannus</taxon>
    </lineage>
</organism>
<dbReference type="PROSITE" id="PS50172">
    <property type="entry name" value="BRCT"/>
    <property type="match status" value="1"/>
</dbReference>
<dbReference type="RefSeq" id="WP_332865148.1">
    <property type="nucleotide sequence ID" value="NZ_JBAFSM010000018.1"/>
</dbReference>
<gene>
    <name evidence="2" type="ORF">V0288_11110</name>
</gene>
<dbReference type="SUPFAM" id="SSF52113">
    <property type="entry name" value="BRCT domain"/>
    <property type="match status" value="1"/>
</dbReference>
<dbReference type="InterPro" id="IPR036420">
    <property type="entry name" value="BRCT_dom_sf"/>
</dbReference>